<comment type="function">
    <text evidence="5">Modulates RecA activity.</text>
</comment>
<feature type="domain" description="RecX first three-helical" evidence="8">
    <location>
        <begin position="64"/>
        <end position="96"/>
    </location>
</feature>
<keyword evidence="10" id="KW-1185">Reference proteome</keyword>
<dbReference type="Proteomes" id="UP000430692">
    <property type="component" value="Unassembled WGS sequence"/>
</dbReference>
<proteinExistence type="inferred from homology"/>
<keyword evidence="4 5" id="KW-0963">Cytoplasm</keyword>
<dbReference type="Pfam" id="PF21981">
    <property type="entry name" value="RecX_HTH3"/>
    <property type="match status" value="1"/>
</dbReference>
<comment type="subcellular location">
    <subcellularLocation>
        <location evidence="1 5">Cytoplasm</location>
    </subcellularLocation>
</comment>
<dbReference type="HAMAP" id="MF_01114">
    <property type="entry name" value="RecX"/>
    <property type="match status" value="1"/>
</dbReference>
<comment type="similarity">
    <text evidence="2 5">Belongs to the RecX family.</text>
</comment>
<dbReference type="GO" id="GO:0005737">
    <property type="term" value="C:cytoplasm"/>
    <property type="evidence" value="ECO:0007669"/>
    <property type="project" value="UniProtKB-SubCell"/>
</dbReference>
<dbReference type="InterPro" id="IPR036388">
    <property type="entry name" value="WH-like_DNA-bd_sf"/>
</dbReference>
<dbReference type="EMBL" id="WUUL01000001">
    <property type="protein sequence ID" value="MXQ52297.1"/>
    <property type="molecule type" value="Genomic_DNA"/>
</dbReference>
<dbReference type="AlphaFoldDB" id="A0A6I4VLL9"/>
<dbReference type="Pfam" id="PF02631">
    <property type="entry name" value="RecX_HTH2"/>
    <property type="match status" value="1"/>
</dbReference>
<evidence type="ECO:0000313" key="10">
    <source>
        <dbReference type="Proteomes" id="UP000430692"/>
    </source>
</evidence>
<evidence type="ECO:0000259" key="8">
    <source>
        <dbReference type="Pfam" id="PF21982"/>
    </source>
</evidence>
<dbReference type="Pfam" id="PF21982">
    <property type="entry name" value="RecX_HTH1"/>
    <property type="match status" value="1"/>
</dbReference>
<evidence type="ECO:0000259" key="6">
    <source>
        <dbReference type="Pfam" id="PF02631"/>
    </source>
</evidence>
<evidence type="ECO:0000259" key="7">
    <source>
        <dbReference type="Pfam" id="PF21981"/>
    </source>
</evidence>
<comment type="caution">
    <text evidence="9">The sequence shown here is derived from an EMBL/GenBank/DDBJ whole genome shotgun (WGS) entry which is preliminary data.</text>
</comment>
<reference evidence="9 10" key="1">
    <citation type="submission" date="2019-12" db="EMBL/GenBank/DDBJ databases">
        <title>Whole-genome analyses of novel actinobacteria.</title>
        <authorList>
            <person name="Sahin N."/>
            <person name="Saygin H."/>
        </authorList>
    </citation>
    <scope>NUCLEOTIDE SEQUENCE [LARGE SCALE GENOMIC DNA]</scope>
    <source>
        <strain evidence="9 10">KC615</strain>
    </source>
</reference>
<dbReference type="RefSeq" id="WP_160799337.1">
    <property type="nucleotide sequence ID" value="NZ_WUUL01000001.1"/>
</dbReference>
<dbReference type="InterPro" id="IPR053926">
    <property type="entry name" value="RecX_HTH_1st"/>
</dbReference>
<dbReference type="PANTHER" id="PTHR33602:SF1">
    <property type="entry name" value="REGULATORY PROTEIN RECX FAMILY PROTEIN"/>
    <property type="match status" value="1"/>
</dbReference>
<dbReference type="InterPro" id="IPR053924">
    <property type="entry name" value="RecX_HTH_2nd"/>
</dbReference>
<evidence type="ECO:0000256" key="3">
    <source>
        <dbReference type="ARBA" id="ARBA00018111"/>
    </source>
</evidence>
<dbReference type="InterPro" id="IPR003783">
    <property type="entry name" value="Regulatory_RecX"/>
</dbReference>
<organism evidence="9 10">
    <name type="scientific">Shimazuella alba</name>
    <dbReference type="NCBI Taxonomy" id="2690964"/>
    <lineage>
        <taxon>Bacteria</taxon>
        <taxon>Bacillati</taxon>
        <taxon>Bacillota</taxon>
        <taxon>Bacilli</taxon>
        <taxon>Bacillales</taxon>
        <taxon>Thermoactinomycetaceae</taxon>
        <taxon>Shimazuella</taxon>
    </lineage>
</organism>
<dbReference type="InterPro" id="IPR053925">
    <property type="entry name" value="RecX_HTH_3rd"/>
</dbReference>
<evidence type="ECO:0000256" key="1">
    <source>
        <dbReference type="ARBA" id="ARBA00004496"/>
    </source>
</evidence>
<dbReference type="Gene3D" id="1.10.10.10">
    <property type="entry name" value="Winged helix-like DNA-binding domain superfamily/Winged helix DNA-binding domain"/>
    <property type="match status" value="3"/>
</dbReference>
<sequence length="211" mass="24993">MIISAIVGQKHKRYEIQVDGESVLSVHEDVLVKYGLHKGMEIEPADLSEIIEAQERHYVAQAFFRYVSYRPRTVKEAEQHLLQKGFEASLIRSVLESMKKQGYLDDRQYAINWIKERQTGKKLGIHRLKQELIRKGVSSVYIDEAIEEEHIEEERQLVTEVAERRYSRIYQEDWQTVERRLGAYLLRRGFPSHLVRQALQQIRNKRDQEDS</sequence>
<evidence type="ECO:0000256" key="2">
    <source>
        <dbReference type="ARBA" id="ARBA00009695"/>
    </source>
</evidence>
<evidence type="ECO:0000256" key="5">
    <source>
        <dbReference type="HAMAP-Rule" id="MF_01114"/>
    </source>
</evidence>
<dbReference type="GO" id="GO:0006282">
    <property type="term" value="P:regulation of DNA repair"/>
    <property type="evidence" value="ECO:0007669"/>
    <property type="project" value="UniProtKB-UniRule"/>
</dbReference>
<dbReference type="PANTHER" id="PTHR33602">
    <property type="entry name" value="REGULATORY PROTEIN RECX FAMILY PROTEIN"/>
    <property type="match status" value="1"/>
</dbReference>
<feature type="domain" description="RecX third three-helical" evidence="7">
    <location>
        <begin position="153"/>
        <end position="199"/>
    </location>
</feature>
<gene>
    <name evidence="5" type="primary">recX</name>
    <name evidence="9" type="ORF">GSM42_00725</name>
</gene>
<feature type="domain" description="RecX second three-helical" evidence="6">
    <location>
        <begin position="105"/>
        <end position="146"/>
    </location>
</feature>
<evidence type="ECO:0000256" key="4">
    <source>
        <dbReference type="ARBA" id="ARBA00022490"/>
    </source>
</evidence>
<name>A0A6I4VLL9_9BACL</name>
<accession>A0A6I4VLL9</accession>
<evidence type="ECO:0000313" key="9">
    <source>
        <dbReference type="EMBL" id="MXQ52297.1"/>
    </source>
</evidence>
<protein>
    <recommendedName>
        <fullName evidence="3 5">Regulatory protein RecX</fullName>
    </recommendedName>
</protein>